<feature type="region of interest" description="Disordered" evidence="1">
    <location>
        <begin position="370"/>
        <end position="419"/>
    </location>
</feature>
<keyword evidence="3" id="KW-1185">Reference proteome</keyword>
<dbReference type="EMBL" id="ML179058">
    <property type="protein sequence ID" value="THV04279.1"/>
    <property type="molecule type" value="Genomic_DNA"/>
</dbReference>
<dbReference type="AlphaFoldDB" id="A0A4S8MNZ4"/>
<accession>A0A4S8MNZ4</accession>
<dbReference type="PANTHER" id="PTHR31912:SF34">
    <property type="entry name" value="NOTOCHORD-RELATED PROTEIN"/>
    <property type="match status" value="1"/>
</dbReference>
<protein>
    <submittedName>
        <fullName evidence="2">Uncharacterized protein</fullName>
    </submittedName>
</protein>
<feature type="compositionally biased region" description="Basic and acidic residues" evidence="1">
    <location>
        <begin position="19"/>
        <end position="40"/>
    </location>
</feature>
<evidence type="ECO:0000313" key="3">
    <source>
        <dbReference type="Proteomes" id="UP000297245"/>
    </source>
</evidence>
<evidence type="ECO:0000313" key="2">
    <source>
        <dbReference type="EMBL" id="THV04279.1"/>
    </source>
</evidence>
<feature type="region of interest" description="Disordered" evidence="1">
    <location>
        <begin position="1"/>
        <end position="62"/>
    </location>
</feature>
<sequence length="741" mass="83890">MLQIFQHGPDSVDSEDEVAEHSTCSDHSESELDMNSRGDDVFEAPTSKHARTKDLHESGSARTNLSQKSMEWFPWPSRILFLWLLRVNGAKDEVPSVKSMKDLDAKLQRLYGIQTFQYKGALEHIYYVNSLADIISQEMSNPRVRENLSFYPEDTSSGLDKDYYIFEPAMLRSGGGKFEVCEDQFLKSFPEIALDTTLYNATDVTQIEGRYILDLETNLLSPWKLTNPVLGNSWRQRANGARCLAFPIWLYCDDTSGNTSKRWNKHNSFLFTPAGLSRTEASKEYNVHFLATSNTAPPLEMLDGIADQIQDSQEPGIWAWDPETESPVLLIICVLALLGDNPMQSEFCCHIGLQGKFFCRVCKVKGKDASAEPSRLSQPSDSVDPESGNDDSDSDTGSVASASTTASKGGKKSRRQKLKESLQPMISRVTNFLKVISDLPQETMSPVWRIRSLDPHSDTPVEVLHVVLLGFVKYLWRDVIQNQIGKNDNKKRELEVQLSSVDVDGLGLDLKLSGHTLVQYYGSLTGSDFRKIAQVAPFVLKEFVMDDCYQTWIALSKLVPLIWQPEIDNLDVYLTTLKAEIEHFLLCTARWTVRWFNKPKFHILVHLPDHIRQFGPAMLFATETFESYNAIIRSKNIAISFAKQNCIRHMLSGGPFLDREMLKLDPDNDKKFHNPALPQWERVTQVQQYFRSHQWSKNHKVGPSAVDVVQWSSETVGRYLGLSESTKSIPTGIIITFFTSG</sequence>
<dbReference type="Proteomes" id="UP000297245">
    <property type="component" value="Unassembled WGS sequence"/>
</dbReference>
<feature type="compositionally biased region" description="Acidic residues" evidence="1">
    <location>
        <begin position="383"/>
        <end position="394"/>
    </location>
</feature>
<feature type="compositionally biased region" description="Low complexity" evidence="1">
    <location>
        <begin position="395"/>
        <end position="408"/>
    </location>
</feature>
<evidence type="ECO:0000256" key="1">
    <source>
        <dbReference type="SAM" id="MobiDB-lite"/>
    </source>
</evidence>
<organism evidence="2 3">
    <name type="scientific">Dendrothele bispora (strain CBS 962.96)</name>
    <dbReference type="NCBI Taxonomy" id="1314807"/>
    <lineage>
        <taxon>Eukaryota</taxon>
        <taxon>Fungi</taxon>
        <taxon>Dikarya</taxon>
        <taxon>Basidiomycota</taxon>
        <taxon>Agaricomycotina</taxon>
        <taxon>Agaricomycetes</taxon>
        <taxon>Agaricomycetidae</taxon>
        <taxon>Agaricales</taxon>
        <taxon>Agaricales incertae sedis</taxon>
        <taxon>Dendrothele</taxon>
    </lineage>
</organism>
<reference evidence="2 3" key="1">
    <citation type="journal article" date="2019" name="Nat. Ecol. Evol.">
        <title>Megaphylogeny resolves global patterns of mushroom evolution.</title>
        <authorList>
            <person name="Varga T."/>
            <person name="Krizsan K."/>
            <person name="Foldi C."/>
            <person name="Dima B."/>
            <person name="Sanchez-Garcia M."/>
            <person name="Sanchez-Ramirez S."/>
            <person name="Szollosi G.J."/>
            <person name="Szarkandi J.G."/>
            <person name="Papp V."/>
            <person name="Albert L."/>
            <person name="Andreopoulos W."/>
            <person name="Angelini C."/>
            <person name="Antonin V."/>
            <person name="Barry K.W."/>
            <person name="Bougher N.L."/>
            <person name="Buchanan P."/>
            <person name="Buyck B."/>
            <person name="Bense V."/>
            <person name="Catcheside P."/>
            <person name="Chovatia M."/>
            <person name="Cooper J."/>
            <person name="Damon W."/>
            <person name="Desjardin D."/>
            <person name="Finy P."/>
            <person name="Geml J."/>
            <person name="Haridas S."/>
            <person name="Hughes K."/>
            <person name="Justo A."/>
            <person name="Karasinski D."/>
            <person name="Kautmanova I."/>
            <person name="Kiss B."/>
            <person name="Kocsube S."/>
            <person name="Kotiranta H."/>
            <person name="LaButti K.M."/>
            <person name="Lechner B.E."/>
            <person name="Liimatainen K."/>
            <person name="Lipzen A."/>
            <person name="Lukacs Z."/>
            <person name="Mihaltcheva S."/>
            <person name="Morgado L.N."/>
            <person name="Niskanen T."/>
            <person name="Noordeloos M.E."/>
            <person name="Ohm R.A."/>
            <person name="Ortiz-Santana B."/>
            <person name="Ovrebo C."/>
            <person name="Racz N."/>
            <person name="Riley R."/>
            <person name="Savchenko A."/>
            <person name="Shiryaev A."/>
            <person name="Soop K."/>
            <person name="Spirin V."/>
            <person name="Szebenyi C."/>
            <person name="Tomsovsky M."/>
            <person name="Tulloss R.E."/>
            <person name="Uehling J."/>
            <person name="Grigoriev I.V."/>
            <person name="Vagvolgyi C."/>
            <person name="Papp T."/>
            <person name="Martin F.M."/>
            <person name="Miettinen O."/>
            <person name="Hibbett D.S."/>
            <person name="Nagy L.G."/>
        </authorList>
    </citation>
    <scope>NUCLEOTIDE SEQUENCE [LARGE SCALE GENOMIC DNA]</scope>
    <source>
        <strain evidence="2 3">CBS 962.96</strain>
    </source>
</reference>
<dbReference type="OrthoDB" id="2246127at2759"/>
<proteinExistence type="predicted"/>
<dbReference type="PANTHER" id="PTHR31912">
    <property type="entry name" value="IP13529P"/>
    <property type="match status" value="1"/>
</dbReference>
<name>A0A4S8MNZ4_DENBC</name>
<gene>
    <name evidence="2" type="ORF">K435DRAFT_817010</name>
</gene>